<keyword evidence="2" id="KW-0472">Membrane</keyword>
<feature type="transmembrane region" description="Helical" evidence="2">
    <location>
        <begin position="219"/>
        <end position="239"/>
    </location>
</feature>
<dbReference type="PANTHER" id="PTHR10796">
    <property type="entry name" value="PATCHED-RELATED"/>
    <property type="match status" value="1"/>
</dbReference>
<dbReference type="SUPFAM" id="SSF82866">
    <property type="entry name" value="Multidrug efflux transporter AcrB transmembrane domain"/>
    <property type="match status" value="2"/>
</dbReference>
<dbReference type="Pfam" id="PF12349">
    <property type="entry name" value="Sterol-sensing"/>
    <property type="match status" value="1"/>
</dbReference>
<feature type="transmembrane region" description="Helical" evidence="2">
    <location>
        <begin position="266"/>
        <end position="285"/>
    </location>
</feature>
<accession>A0A6V2HZQ9</accession>
<keyword evidence="2" id="KW-0812">Transmembrane</keyword>
<sequence length="786" mass="85204">MREKKELFTFPDLCSAGGGSCVAYNPTDPICNCLVISVLRMWNYDLDMLQADDDLLSTLMRYGSREDLEGVLGNPVFDNNGMLQSAEAIQVTYFLADRSEVRNGNEVDPINEAWEEKVFLESVQDNEPSKSNIDVSYISTRSFSDEFGGAISGDLVFVQVSYIVAFIFLGATLGSRIACGKGSRWAMSFAALILVAASTAAGIGLSSFVGLIYGPVHSLLPFILLGIGVDDSFVIANAFDRERKVSRSSENDDGVIARAGRALGRAGASITVTSATDLVAFAISSSSSLPALSSFCAYASIGIFFLWAFSATFFTACMFIDEKRQRDNRRDCLCCVKRSDDNEEEDDLDKGAKEGRISTYFRKYHAPAILSKPGKAVVLLVFSALFGYGIYGAINLPVEDSERNFIPSGSYINDYIDLADEYFPSSGVSLSINFENGQDIYDKRVELANLSERLTGLSTAAPYIAEPNSESSYQNAMTGLRDFLASSGSAAVGGVTLGDDNWPTSYEDFVLTMKNYTSFTGPGRVYGRDFSYSEDRSSIRLYKVDLEYVRLTKENRGEVIADAARQIDAMDETRAMVESWDDLPSAFVFCEQYLSIEGFKVIQQELYQNVGLAIACVAVIVLITVGNFMAALLITINVALCIVEILGFMFAAGIVIDSVSVINIVLAVGLSVDYSAHIGHSFLVKGGSNKDIRATEALADIGASVLNGAMSTFLAVAVLLGSSSYVFRTLSIQFVLTVVLGSMHGIVLLPVLLSLVGPAPFASAEAPRTEVVDDLELSEDKMENEE</sequence>
<evidence type="ECO:0000313" key="5">
    <source>
        <dbReference type="EMBL" id="CAE4622086.1"/>
    </source>
</evidence>
<dbReference type="InterPro" id="IPR053958">
    <property type="entry name" value="HMGCR/SNAP/NPC1-like_SSD"/>
</dbReference>
<dbReference type="EMBL" id="HBNS01028901">
    <property type="protein sequence ID" value="CAE4622086.1"/>
    <property type="molecule type" value="Transcribed_RNA"/>
</dbReference>
<proteinExistence type="inferred from homology"/>
<dbReference type="Gene3D" id="1.20.1640.10">
    <property type="entry name" value="Multidrug efflux transporter AcrB transmembrane domain"/>
    <property type="match status" value="2"/>
</dbReference>
<feature type="transmembrane region" description="Helical" evidence="2">
    <location>
        <begin position="705"/>
        <end position="726"/>
    </location>
</feature>
<comment type="similarity">
    <text evidence="1">Belongs to the patched family.</text>
</comment>
<dbReference type="PROSITE" id="PS50156">
    <property type="entry name" value="SSD"/>
    <property type="match status" value="1"/>
</dbReference>
<feature type="transmembrane region" description="Helical" evidence="2">
    <location>
        <begin position="376"/>
        <end position="394"/>
    </location>
</feature>
<evidence type="ECO:0000256" key="1">
    <source>
        <dbReference type="ARBA" id="ARBA00005585"/>
    </source>
</evidence>
<feature type="transmembrane region" description="Helical" evidence="2">
    <location>
        <begin position="297"/>
        <end position="320"/>
    </location>
</feature>
<feature type="transmembrane region" description="Helical" evidence="2">
    <location>
        <begin position="606"/>
        <end position="625"/>
    </location>
</feature>
<reference evidence="5" key="1">
    <citation type="submission" date="2021-01" db="EMBL/GenBank/DDBJ databases">
        <authorList>
            <person name="Corre E."/>
            <person name="Pelletier E."/>
            <person name="Niang G."/>
            <person name="Scheremetjew M."/>
            <person name="Finn R."/>
            <person name="Kale V."/>
            <person name="Holt S."/>
            <person name="Cochrane G."/>
            <person name="Meng A."/>
            <person name="Brown T."/>
            <person name="Cohen L."/>
        </authorList>
    </citation>
    <scope>NUCLEOTIDE SEQUENCE</scope>
    <source>
        <strain evidence="5">GSO104</strain>
    </source>
</reference>
<protein>
    <recommendedName>
        <fullName evidence="3">SSD domain-containing protein</fullName>
    </recommendedName>
</protein>
<gene>
    <name evidence="4" type="ORF">DBRI00130_LOCUS22711</name>
    <name evidence="5" type="ORF">DBRI00130_LOCUS22713</name>
</gene>
<evidence type="ECO:0000313" key="4">
    <source>
        <dbReference type="EMBL" id="CAE4622082.1"/>
    </source>
</evidence>
<dbReference type="InterPro" id="IPR051697">
    <property type="entry name" value="Patched_domain-protein"/>
</dbReference>
<dbReference type="EMBL" id="HBNS01028899">
    <property type="protein sequence ID" value="CAE4622082.1"/>
    <property type="molecule type" value="Transcribed_RNA"/>
</dbReference>
<dbReference type="AlphaFoldDB" id="A0A6V2HZQ9"/>
<feature type="transmembrane region" description="Helical" evidence="2">
    <location>
        <begin position="155"/>
        <end position="173"/>
    </location>
</feature>
<keyword evidence="2" id="KW-1133">Transmembrane helix</keyword>
<organism evidence="5">
    <name type="scientific">Ditylum brightwellii</name>
    <dbReference type="NCBI Taxonomy" id="49249"/>
    <lineage>
        <taxon>Eukaryota</taxon>
        <taxon>Sar</taxon>
        <taxon>Stramenopiles</taxon>
        <taxon>Ochrophyta</taxon>
        <taxon>Bacillariophyta</taxon>
        <taxon>Mediophyceae</taxon>
        <taxon>Lithodesmiophycidae</taxon>
        <taxon>Lithodesmiales</taxon>
        <taxon>Lithodesmiaceae</taxon>
        <taxon>Ditylum</taxon>
    </lineage>
</organism>
<dbReference type="PANTHER" id="PTHR10796:SF92">
    <property type="entry name" value="PATCHED-RELATED, ISOFORM A"/>
    <property type="match status" value="1"/>
</dbReference>
<dbReference type="InterPro" id="IPR000731">
    <property type="entry name" value="SSD"/>
</dbReference>
<feature type="transmembrane region" description="Helical" evidence="2">
    <location>
        <begin position="185"/>
        <end position="213"/>
    </location>
</feature>
<evidence type="ECO:0000259" key="3">
    <source>
        <dbReference type="PROSITE" id="PS50156"/>
    </source>
</evidence>
<feature type="domain" description="SSD" evidence="3">
    <location>
        <begin position="154"/>
        <end position="320"/>
    </location>
</feature>
<feature type="transmembrane region" description="Helical" evidence="2">
    <location>
        <begin position="632"/>
        <end position="656"/>
    </location>
</feature>
<evidence type="ECO:0000256" key="2">
    <source>
        <dbReference type="SAM" id="Phobius"/>
    </source>
</evidence>
<name>A0A6V2HZQ9_9STRA</name>
<feature type="transmembrane region" description="Helical" evidence="2">
    <location>
        <begin position="732"/>
        <end position="753"/>
    </location>
</feature>
<dbReference type="GO" id="GO:0016020">
    <property type="term" value="C:membrane"/>
    <property type="evidence" value="ECO:0007669"/>
    <property type="project" value="TreeGrafter"/>
</dbReference>